<feature type="compositionally biased region" description="Basic residues" evidence="3">
    <location>
        <begin position="1"/>
        <end position="15"/>
    </location>
</feature>
<feature type="compositionally biased region" description="Basic and acidic residues" evidence="3">
    <location>
        <begin position="16"/>
        <end position="29"/>
    </location>
</feature>
<dbReference type="EMBL" id="CM018039">
    <property type="protein sequence ID" value="KAA8535922.1"/>
    <property type="molecule type" value="Genomic_DNA"/>
</dbReference>
<evidence type="ECO:0000256" key="3">
    <source>
        <dbReference type="SAM" id="MobiDB-lite"/>
    </source>
</evidence>
<dbReference type="PROSITE" id="PS50014">
    <property type="entry name" value="BROMODOMAIN_2"/>
    <property type="match status" value="1"/>
</dbReference>
<feature type="compositionally biased region" description="Basic residues" evidence="3">
    <location>
        <begin position="304"/>
        <end position="316"/>
    </location>
</feature>
<dbReference type="PROSITE" id="PS00633">
    <property type="entry name" value="BROMODOMAIN_1"/>
    <property type="match status" value="1"/>
</dbReference>
<dbReference type="Gene3D" id="1.20.920.10">
    <property type="entry name" value="Bromodomain-like"/>
    <property type="match status" value="1"/>
</dbReference>
<dbReference type="CDD" id="cd04369">
    <property type="entry name" value="Bromodomain"/>
    <property type="match status" value="1"/>
</dbReference>
<feature type="compositionally biased region" description="Low complexity" evidence="3">
    <location>
        <begin position="100"/>
        <end position="121"/>
    </location>
</feature>
<dbReference type="PANTHER" id="PTHR22881">
    <property type="entry name" value="BROMODOMAIN CONTAINING PROTEIN"/>
    <property type="match status" value="1"/>
</dbReference>
<feature type="domain" description="Bromo" evidence="4">
    <location>
        <begin position="204"/>
        <end position="274"/>
    </location>
</feature>
<dbReference type="InterPro" id="IPR051831">
    <property type="entry name" value="Bromodomain_contain_prot"/>
</dbReference>
<evidence type="ECO:0000259" key="4">
    <source>
        <dbReference type="PROSITE" id="PS50014"/>
    </source>
</evidence>
<dbReference type="PRINTS" id="PR00503">
    <property type="entry name" value="BROMODOMAIN"/>
</dbReference>
<evidence type="ECO:0000256" key="1">
    <source>
        <dbReference type="ARBA" id="ARBA00023117"/>
    </source>
</evidence>
<feature type="compositionally biased region" description="Low complexity" evidence="3">
    <location>
        <begin position="573"/>
        <end position="586"/>
    </location>
</feature>
<feature type="region of interest" description="Disordered" evidence="3">
    <location>
        <begin position="292"/>
        <end position="316"/>
    </location>
</feature>
<dbReference type="Pfam" id="PF00439">
    <property type="entry name" value="Bromodomain"/>
    <property type="match status" value="1"/>
</dbReference>
<keyword evidence="6" id="KW-1185">Reference proteome</keyword>
<dbReference type="OrthoDB" id="21449at2759"/>
<evidence type="ECO:0000313" key="6">
    <source>
        <dbReference type="Proteomes" id="UP000325577"/>
    </source>
</evidence>
<keyword evidence="1 2" id="KW-0103">Bromodomain</keyword>
<proteinExistence type="predicted"/>
<dbReference type="PANTHER" id="PTHR22881:SF27">
    <property type="entry name" value="BROMODOMAIN CONTAINING 7_9"/>
    <property type="match status" value="1"/>
</dbReference>
<organism evidence="5 6">
    <name type="scientific">Nyssa sinensis</name>
    <dbReference type="NCBI Taxonomy" id="561372"/>
    <lineage>
        <taxon>Eukaryota</taxon>
        <taxon>Viridiplantae</taxon>
        <taxon>Streptophyta</taxon>
        <taxon>Embryophyta</taxon>
        <taxon>Tracheophyta</taxon>
        <taxon>Spermatophyta</taxon>
        <taxon>Magnoliopsida</taxon>
        <taxon>eudicotyledons</taxon>
        <taxon>Gunneridae</taxon>
        <taxon>Pentapetalae</taxon>
        <taxon>asterids</taxon>
        <taxon>Cornales</taxon>
        <taxon>Nyssaceae</taxon>
        <taxon>Nyssa</taxon>
    </lineage>
</organism>
<dbReference type="InterPro" id="IPR001487">
    <property type="entry name" value="Bromodomain"/>
</dbReference>
<dbReference type="SUPFAM" id="SSF47370">
    <property type="entry name" value="Bromodomain"/>
    <property type="match status" value="1"/>
</dbReference>
<feature type="compositionally biased region" description="Low complexity" evidence="3">
    <location>
        <begin position="30"/>
        <end position="39"/>
    </location>
</feature>
<feature type="region of interest" description="Disordered" evidence="3">
    <location>
        <begin position="534"/>
        <end position="587"/>
    </location>
</feature>
<evidence type="ECO:0000313" key="5">
    <source>
        <dbReference type="EMBL" id="KAA8535922.1"/>
    </source>
</evidence>
<dbReference type="SMART" id="SM00297">
    <property type="entry name" value="BROMO"/>
    <property type="match status" value="1"/>
</dbReference>
<accession>A0A5J5B228</accession>
<feature type="compositionally biased region" description="Basic and acidic residues" evidence="3">
    <location>
        <begin position="539"/>
        <end position="561"/>
    </location>
</feature>
<dbReference type="Proteomes" id="UP000325577">
    <property type="component" value="Linkage Group LG16"/>
</dbReference>
<gene>
    <name evidence="5" type="ORF">F0562_028400</name>
</gene>
<dbReference type="InterPro" id="IPR018359">
    <property type="entry name" value="Bromodomain_CS"/>
</dbReference>
<dbReference type="AlphaFoldDB" id="A0A5J5B228"/>
<name>A0A5J5B228_9ASTE</name>
<feature type="compositionally biased region" description="Polar residues" evidence="3">
    <location>
        <begin position="40"/>
        <end position="52"/>
    </location>
</feature>
<feature type="region of interest" description="Disordered" evidence="3">
    <location>
        <begin position="1"/>
        <end position="159"/>
    </location>
</feature>
<protein>
    <recommendedName>
        <fullName evidence="4">Bromo domain-containing protein</fullName>
    </recommendedName>
</protein>
<evidence type="ECO:0000256" key="2">
    <source>
        <dbReference type="PROSITE-ProRule" id="PRU00035"/>
    </source>
</evidence>
<reference evidence="5 6" key="1">
    <citation type="submission" date="2019-09" db="EMBL/GenBank/DDBJ databases">
        <title>A chromosome-level genome assembly of the Chinese tupelo Nyssa sinensis.</title>
        <authorList>
            <person name="Yang X."/>
            <person name="Kang M."/>
            <person name="Yang Y."/>
            <person name="Xiong H."/>
            <person name="Wang M."/>
            <person name="Zhang Z."/>
            <person name="Wang Z."/>
            <person name="Wu H."/>
            <person name="Ma T."/>
            <person name="Liu J."/>
            <person name="Xi Z."/>
        </authorList>
    </citation>
    <scope>NUCLEOTIDE SEQUENCE [LARGE SCALE GENOMIC DNA]</scope>
    <source>
        <strain evidence="5">J267</strain>
        <tissue evidence="5">Leaf</tissue>
    </source>
</reference>
<sequence>MGKAVGKRRKKKGRPSHLDLQKPSLKDQQHQNQRPYQQQKLNPNSNFKTSAITPNPRRRSTRRNPNLDGISPVEYNTDTADEDDDEDLNGKPREKKLKLVLKLPPQRSSLNSTSLNSNSDSNAEDDVVTMNHKKRKINAIGDGSGQNDTEKALKHVSASNPTNPLQGLFNGLPQLLPTHKHVDMGPSTSLPDKKLLMFILDRLQKKDTYGVFSEPVDPNELPDYHEVIEHPMDFGTLKKNLAGGVYANLEQLEKDVFLICSNAMQYNAPDTIYFRQARSIQELAKKNFENLRQGSNDNEPEHKIVRRGRPPTKNLKKQIMGPSLERAGLEFSSDATLATGAENTTWSKSDPRKGVLSGKLGLTDLPGRSFHGSRNSEVYSGWLVEHKFERNDEFAGSMSKGNWIKQGKKQAAYEENRRNTYKQSHLPASLRESSVLTTFDGERKQLLAVGLHAEYGYARSLAHFAANLGPVVWKVASKKIEKSLPPGVNFGSGWVGENEAVRQKLLLLPSPTPVQLSPSRPVSLPGISSFAAATPSTVEMKDGKSSETESWERENFSEKHMTSTQSAIDSHPSKPLLPSHPTSSSPIVANRYPEPIAESAEAVRGLNSHSGFNVLSSSVGAMRPHPPAWLNPVFHPGMNGLNGFNLATQMEKVMGSVRPTGINLQSSQVADTVSRRNSNFVSPATSNCLNSEDSKLLENTRAINSSTSLPNFGCEGFACHKKGAQSAGILARSAPRAETRFSST</sequence>
<dbReference type="InterPro" id="IPR036427">
    <property type="entry name" value="Bromodomain-like_sf"/>
</dbReference>